<feature type="transmembrane region" description="Helical" evidence="9">
    <location>
        <begin position="25"/>
        <end position="49"/>
    </location>
</feature>
<dbReference type="CDD" id="cd06173">
    <property type="entry name" value="MFS_MefA_like"/>
    <property type="match status" value="1"/>
</dbReference>
<dbReference type="PANTHER" id="PTHR23513:SF9">
    <property type="entry name" value="ENTEROBACTIN EXPORTER ENTS"/>
    <property type="match status" value="1"/>
</dbReference>
<dbReference type="EMBL" id="AP022614">
    <property type="protein sequence ID" value="BBZ42944.1"/>
    <property type="molecule type" value="Genomic_DNA"/>
</dbReference>
<feature type="transmembrane region" description="Helical" evidence="9">
    <location>
        <begin position="329"/>
        <end position="350"/>
    </location>
</feature>
<keyword evidence="3" id="KW-1003">Cell membrane</keyword>
<dbReference type="PROSITE" id="PS50850">
    <property type="entry name" value="MFS"/>
    <property type="match status" value="1"/>
</dbReference>
<sequence length="428" mass="44312">MAPDVLWRYIQPRPPMTNSSRGPAFLILFATMTATGGTGISLVAFPWLALQHDGSARDASIVAAAMTVPLVISTLVAGTAVDFFGRRPVSLVSDSLSGLAVAAVPLLAWFLGGHAVNVAGLAVLAFFSAAFDPAGATARQSMLPEAAARAGWSLDRTNSVYEAILNLAYILGPGIGGLMIATVGGVNTMWVTAGCFGFSFLGIAALRLEGAGRPHHATRPEGLASGIAEGVRFVWNLRVLRTLGLIDLVVTALYLPMESVLFPKYFSDHHQPAQLGWALMALGVGGVAGALGYAVLSNRTRRRTAVLTATLTFGAATTGIAFLPPLPVILVLCAVTGLVYGPIQPIYNYVMQTRAPRHLRGRVVGVMTGLTYAAGPLGLLVAGPLADAAGLEATFLTLAVPILVVGAVACALPSLRELDGAPEVAGQP</sequence>
<dbReference type="PANTHER" id="PTHR23513">
    <property type="entry name" value="INTEGRAL MEMBRANE EFFLUX PROTEIN-RELATED"/>
    <property type="match status" value="1"/>
</dbReference>
<feature type="transmembrane region" description="Helical" evidence="9">
    <location>
        <begin position="277"/>
        <end position="296"/>
    </location>
</feature>
<dbReference type="GO" id="GO:0046677">
    <property type="term" value="P:response to antibiotic"/>
    <property type="evidence" value="ECO:0007669"/>
    <property type="project" value="UniProtKB-KW"/>
</dbReference>
<dbReference type="InterPro" id="IPR011701">
    <property type="entry name" value="MFS"/>
</dbReference>
<keyword evidence="6 9" id="KW-0472">Membrane</keyword>
<keyword evidence="5 9" id="KW-1133">Transmembrane helix</keyword>
<gene>
    <name evidence="11" type="ORF">MPRM_02250</name>
</gene>
<dbReference type="GO" id="GO:0005886">
    <property type="term" value="C:plasma membrane"/>
    <property type="evidence" value="ECO:0007669"/>
    <property type="project" value="UniProtKB-SubCell"/>
</dbReference>
<dbReference type="AlphaFoldDB" id="A0A7I7YP96"/>
<dbReference type="GO" id="GO:0022857">
    <property type="term" value="F:transmembrane transporter activity"/>
    <property type="evidence" value="ECO:0007669"/>
    <property type="project" value="InterPro"/>
</dbReference>
<evidence type="ECO:0000256" key="8">
    <source>
        <dbReference type="ARBA" id="ARBA00040914"/>
    </source>
</evidence>
<comment type="subcellular location">
    <subcellularLocation>
        <location evidence="1">Cell inner membrane</location>
        <topology evidence="1">Multi-pass membrane protein</topology>
    </subcellularLocation>
</comment>
<evidence type="ECO:0000256" key="2">
    <source>
        <dbReference type="ARBA" id="ARBA00022448"/>
    </source>
</evidence>
<protein>
    <recommendedName>
        <fullName evidence="8">Multidrug efflux pump Tap</fullName>
    </recommendedName>
</protein>
<evidence type="ECO:0000256" key="9">
    <source>
        <dbReference type="SAM" id="Phobius"/>
    </source>
</evidence>
<dbReference type="Proteomes" id="UP000467105">
    <property type="component" value="Chromosome"/>
</dbReference>
<feature type="transmembrane region" description="Helical" evidence="9">
    <location>
        <begin position="61"/>
        <end position="84"/>
    </location>
</feature>
<feature type="transmembrane region" description="Helical" evidence="9">
    <location>
        <begin position="159"/>
        <end position="183"/>
    </location>
</feature>
<proteinExistence type="inferred from homology"/>
<keyword evidence="2" id="KW-0813">Transport</keyword>
<feature type="transmembrane region" description="Helical" evidence="9">
    <location>
        <begin position="91"/>
        <end position="112"/>
    </location>
</feature>
<evidence type="ECO:0000313" key="12">
    <source>
        <dbReference type="Proteomes" id="UP000467105"/>
    </source>
</evidence>
<dbReference type="Gene3D" id="1.20.1250.20">
    <property type="entry name" value="MFS general substrate transporter like domains"/>
    <property type="match status" value="2"/>
</dbReference>
<evidence type="ECO:0000256" key="7">
    <source>
        <dbReference type="ARBA" id="ARBA00038075"/>
    </source>
</evidence>
<dbReference type="InterPro" id="IPR020846">
    <property type="entry name" value="MFS_dom"/>
</dbReference>
<evidence type="ECO:0000256" key="3">
    <source>
        <dbReference type="ARBA" id="ARBA00022475"/>
    </source>
</evidence>
<dbReference type="SUPFAM" id="SSF103473">
    <property type="entry name" value="MFS general substrate transporter"/>
    <property type="match status" value="1"/>
</dbReference>
<evidence type="ECO:0000256" key="1">
    <source>
        <dbReference type="ARBA" id="ARBA00004429"/>
    </source>
</evidence>
<organism evidence="11 12">
    <name type="scientific">Mycobacterium parmense</name>
    <dbReference type="NCBI Taxonomy" id="185642"/>
    <lineage>
        <taxon>Bacteria</taxon>
        <taxon>Bacillati</taxon>
        <taxon>Actinomycetota</taxon>
        <taxon>Actinomycetes</taxon>
        <taxon>Mycobacteriales</taxon>
        <taxon>Mycobacteriaceae</taxon>
        <taxon>Mycobacterium</taxon>
        <taxon>Mycobacterium simiae complex</taxon>
    </lineage>
</organism>
<evidence type="ECO:0000256" key="4">
    <source>
        <dbReference type="ARBA" id="ARBA00022692"/>
    </source>
</evidence>
<dbReference type="Pfam" id="PF07690">
    <property type="entry name" value="MFS_1"/>
    <property type="match status" value="1"/>
</dbReference>
<feature type="transmembrane region" description="Helical" evidence="9">
    <location>
        <begin position="239"/>
        <end position="257"/>
    </location>
</feature>
<dbReference type="InterPro" id="IPR036259">
    <property type="entry name" value="MFS_trans_sf"/>
</dbReference>
<keyword evidence="12" id="KW-1185">Reference proteome</keyword>
<evidence type="ECO:0000259" key="10">
    <source>
        <dbReference type="PROSITE" id="PS50850"/>
    </source>
</evidence>
<evidence type="ECO:0000313" key="11">
    <source>
        <dbReference type="EMBL" id="BBZ42944.1"/>
    </source>
</evidence>
<feature type="transmembrane region" description="Helical" evidence="9">
    <location>
        <begin position="393"/>
        <end position="412"/>
    </location>
</feature>
<reference evidence="11 12" key="1">
    <citation type="journal article" date="2019" name="Emerg. Microbes Infect.">
        <title>Comprehensive subspecies identification of 175 nontuberculous mycobacteria species based on 7547 genomic profiles.</title>
        <authorList>
            <person name="Matsumoto Y."/>
            <person name="Kinjo T."/>
            <person name="Motooka D."/>
            <person name="Nabeya D."/>
            <person name="Jung N."/>
            <person name="Uechi K."/>
            <person name="Horii T."/>
            <person name="Iida T."/>
            <person name="Fujita J."/>
            <person name="Nakamura S."/>
        </authorList>
    </citation>
    <scope>NUCLEOTIDE SEQUENCE [LARGE SCALE GENOMIC DNA]</scope>
    <source>
        <strain evidence="11 12">JCM 14742</strain>
    </source>
</reference>
<name>A0A7I7YP96_9MYCO</name>
<comment type="similarity">
    <text evidence="7">Belongs to the major facilitator superfamily. Drug:H(+) antiporter-3 (DHA3) (TC 2.A.1.21) family.</text>
</comment>
<evidence type="ECO:0000256" key="6">
    <source>
        <dbReference type="ARBA" id="ARBA00023136"/>
    </source>
</evidence>
<feature type="transmembrane region" description="Helical" evidence="9">
    <location>
        <begin position="305"/>
        <end position="323"/>
    </location>
</feature>
<keyword evidence="4 9" id="KW-0812">Transmembrane</keyword>
<evidence type="ECO:0000256" key="5">
    <source>
        <dbReference type="ARBA" id="ARBA00022989"/>
    </source>
</evidence>
<feature type="transmembrane region" description="Helical" evidence="9">
    <location>
        <begin position="189"/>
        <end position="208"/>
    </location>
</feature>
<feature type="transmembrane region" description="Helical" evidence="9">
    <location>
        <begin position="362"/>
        <end position="381"/>
    </location>
</feature>
<feature type="domain" description="Major facilitator superfamily (MFS) profile" evidence="10">
    <location>
        <begin position="236"/>
        <end position="428"/>
    </location>
</feature>
<accession>A0A7I7YP96</accession>